<dbReference type="Proteomes" id="UP000789920">
    <property type="component" value="Unassembled WGS sequence"/>
</dbReference>
<protein>
    <submittedName>
        <fullName evidence="1">13210_t:CDS:1</fullName>
    </submittedName>
</protein>
<comment type="caution">
    <text evidence="1">The sequence shown here is derived from an EMBL/GenBank/DDBJ whole genome shotgun (WGS) entry which is preliminary data.</text>
</comment>
<feature type="non-terminal residue" evidence="1">
    <location>
        <position position="1"/>
    </location>
</feature>
<organism evidence="1 2">
    <name type="scientific">Racocetra persica</name>
    <dbReference type="NCBI Taxonomy" id="160502"/>
    <lineage>
        <taxon>Eukaryota</taxon>
        <taxon>Fungi</taxon>
        <taxon>Fungi incertae sedis</taxon>
        <taxon>Mucoromycota</taxon>
        <taxon>Glomeromycotina</taxon>
        <taxon>Glomeromycetes</taxon>
        <taxon>Diversisporales</taxon>
        <taxon>Gigasporaceae</taxon>
        <taxon>Racocetra</taxon>
    </lineage>
</organism>
<dbReference type="EMBL" id="CAJVQC010039340">
    <property type="protein sequence ID" value="CAG8768301.1"/>
    <property type="molecule type" value="Genomic_DNA"/>
</dbReference>
<reference evidence="1" key="1">
    <citation type="submission" date="2021-06" db="EMBL/GenBank/DDBJ databases">
        <authorList>
            <person name="Kallberg Y."/>
            <person name="Tangrot J."/>
            <person name="Rosling A."/>
        </authorList>
    </citation>
    <scope>NUCLEOTIDE SEQUENCE</scope>
    <source>
        <strain evidence="1">MA461A</strain>
    </source>
</reference>
<sequence length="98" mass="11920">IQYEALQDQYDDLKKELNEEKEKIQELQEKLNIKESCINELAKQEKNEFIVDDNEYDCLTNWKIDEKKEINDSTKNFNSYSYLIDNKKFDEIGYFDFD</sequence>
<name>A0ACA9QXQ0_9GLOM</name>
<accession>A0ACA9QXQ0</accession>
<proteinExistence type="predicted"/>
<gene>
    <name evidence="1" type="ORF">RPERSI_LOCUS16085</name>
</gene>
<evidence type="ECO:0000313" key="2">
    <source>
        <dbReference type="Proteomes" id="UP000789920"/>
    </source>
</evidence>
<keyword evidence="2" id="KW-1185">Reference proteome</keyword>
<evidence type="ECO:0000313" key="1">
    <source>
        <dbReference type="EMBL" id="CAG8768301.1"/>
    </source>
</evidence>